<proteinExistence type="predicted"/>
<feature type="compositionally biased region" description="Low complexity" evidence="1">
    <location>
        <begin position="135"/>
        <end position="144"/>
    </location>
</feature>
<gene>
    <name evidence="3" type="ORF">K7C98_39500</name>
</gene>
<feature type="compositionally biased region" description="Gly residues" evidence="1">
    <location>
        <begin position="175"/>
        <end position="228"/>
    </location>
</feature>
<keyword evidence="2" id="KW-0812">Transmembrane</keyword>
<accession>A0ABS7U4M0</accession>
<evidence type="ECO:0000313" key="4">
    <source>
        <dbReference type="Proteomes" id="UP001139031"/>
    </source>
</evidence>
<feature type="compositionally biased region" description="Gly residues" evidence="1">
    <location>
        <begin position="145"/>
        <end position="154"/>
    </location>
</feature>
<feature type="transmembrane region" description="Helical" evidence="2">
    <location>
        <begin position="108"/>
        <end position="127"/>
    </location>
</feature>
<feature type="region of interest" description="Disordered" evidence="1">
    <location>
        <begin position="1"/>
        <end position="82"/>
    </location>
</feature>
<evidence type="ECO:0000313" key="3">
    <source>
        <dbReference type="EMBL" id="MBZ5715359.1"/>
    </source>
</evidence>
<keyword evidence="4" id="KW-1185">Reference proteome</keyword>
<comment type="caution">
    <text evidence="3">The sequence shown here is derived from an EMBL/GenBank/DDBJ whole genome shotgun (WGS) entry which is preliminary data.</text>
</comment>
<evidence type="ECO:0008006" key="5">
    <source>
        <dbReference type="Google" id="ProtNLM"/>
    </source>
</evidence>
<evidence type="ECO:0000256" key="2">
    <source>
        <dbReference type="SAM" id="Phobius"/>
    </source>
</evidence>
<feature type="compositionally biased region" description="Basic and acidic residues" evidence="1">
    <location>
        <begin position="155"/>
        <end position="169"/>
    </location>
</feature>
<evidence type="ECO:0000256" key="1">
    <source>
        <dbReference type="SAM" id="MobiDB-lite"/>
    </source>
</evidence>
<feature type="compositionally biased region" description="Basic and acidic residues" evidence="1">
    <location>
        <begin position="1"/>
        <end position="53"/>
    </location>
</feature>
<organism evidence="3 4">
    <name type="scientific">Nannocystis pusilla</name>
    <dbReference type="NCBI Taxonomy" id="889268"/>
    <lineage>
        <taxon>Bacteria</taxon>
        <taxon>Pseudomonadati</taxon>
        <taxon>Myxococcota</taxon>
        <taxon>Polyangia</taxon>
        <taxon>Nannocystales</taxon>
        <taxon>Nannocystaceae</taxon>
        <taxon>Nannocystis</taxon>
    </lineage>
</organism>
<dbReference type="RefSeq" id="WP_224197099.1">
    <property type="nucleotide sequence ID" value="NZ_JAIRAU010000056.1"/>
</dbReference>
<name>A0ABS7U4M0_9BACT</name>
<keyword evidence="2" id="KW-0472">Membrane</keyword>
<feature type="region of interest" description="Disordered" evidence="1">
    <location>
        <begin position="135"/>
        <end position="253"/>
    </location>
</feature>
<protein>
    <recommendedName>
        <fullName evidence="5">AgmX/PglI C-terminal domain-containing protein</fullName>
    </recommendedName>
</protein>
<sequence>MVERRDSTADTSGERNGETSRARGQVDRAARREASRRGGDAGARGDARGRGSDEGLADEAGHPSQSDAAMSTIREVPRADGSTTRGLVIQEWALTGPPRPGRAPARGVLALMLAAMVVGTGATVYVASCMSGETGARGAAASAGPTGGPAGAGGERSDSGAAGERRSAAGKDGAAIGGAGGGSGSPIGGGAGASAGGGSGSASGGAGGGSGSAGGGSGSAGGGAGDGSGSAVAGRPASADESGAGPESTGPGESLWVAVAQADGEVAERRRRIAAQLRALTSEPRILACLLGHVPMGVGRRTELTGSVVVAGDGEVVRARVRAGAVPAVARACVAAELEKTRFAAGPQARLAVPLRLEIL</sequence>
<keyword evidence="2" id="KW-1133">Transmembrane helix</keyword>
<dbReference type="EMBL" id="JAIRAU010000056">
    <property type="protein sequence ID" value="MBZ5715359.1"/>
    <property type="molecule type" value="Genomic_DNA"/>
</dbReference>
<reference evidence="3" key="1">
    <citation type="submission" date="2021-08" db="EMBL/GenBank/DDBJ databases">
        <authorList>
            <person name="Stevens D.C."/>
        </authorList>
    </citation>
    <scope>NUCLEOTIDE SEQUENCE</scope>
    <source>
        <strain evidence="3">DSM 53165</strain>
    </source>
</reference>
<dbReference type="Proteomes" id="UP001139031">
    <property type="component" value="Unassembled WGS sequence"/>
</dbReference>